<organism evidence="11 12">
    <name type="scientific">Shimia haliotis</name>
    <dbReference type="NCBI Taxonomy" id="1280847"/>
    <lineage>
        <taxon>Bacteria</taxon>
        <taxon>Pseudomonadati</taxon>
        <taxon>Pseudomonadota</taxon>
        <taxon>Alphaproteobacteria</taxon>
        <taxon>Rhodobacterales</taxon>
        <taxon>Roseobacteraceae</taxon>
    </lineage>
</organism>
<evidence type="ECO:0000256" key="4">
    <source>
        <dbReference type="ARBA" id="ARBA00022801"/>
    </source>
</evidence>
<feature type="signal peptide" evidence="8">
    <location>
        <begin position="1"/>
        <end position="26"/>
    </location>
</feature>
<keyword evidence="4" id="KW-0378">Hydrolase</keyword>
<dbReference type="SMART" id="SM00028">
    <property type="entry name" value="TPR"/>
    <property type="match status" value="3"/>
</dbReference>
<sequence length="444" mass="48804">MRALPAFVTTLVAALLLVWTTAPARAATLIRDSDIENALARMAAPVLRASGLGGTVKILLIDDNSLNAFVIDSGHIYIHTGLMMRLDTPEKLQGVVAHEAAHIANGHLTRRMANLDSARTAAGLGLALALAVAAATGRGDVAAGLALGTQTSAQRQFLAHTRAEEASADQSGIRYLASAGIDPSGLIAVHKIFEGQEHLNVTRQDPYMRSHPLTRDRIRATERFVAAYSGKSKPQPELDYWYERARAKVTAFKRPVKWTFQRYSESPYEDVRHMRLAVAYHRQQDRAKALNHIEKAIALRPTDAQYYDLKGQIHLQSRQFQDAVTAYRKAADLAPRDGLILGNLGRALMTVDQNKEALTYLEKSRDLDFRNMRVLRDLGLAYAQVGNNGMASVSTAERYALAGRLEDAEIHAQRALGLLPRGSSAYRRADDILAAAKRAKAKKR</sequence>
<accession>A0A1I4AL02</accession>
<feature type="domain" description="Peptidase M48" evidence="9">
    <location>
        <begin position="36"/>
        <end position="222"/>
    </location>
</feature>
<keyword evidence="7" id="KW-0802">TPR repeat</keyword>
<dbReference type="InterPro" id="IPR011990">
    <property type="entry name" value="TPR-like_helical_dom_sf"/>
</dbReference>
<dbReference type="Pfam" id="PF09976">
    <property type="entry name" value="TPR_21"/>
    <property type="match status" value="1"/>
</dbReference>
<keyword evidence="12" id="KW-1185">Reference proteome</keyword>
<dbReference type="InterPro" id="IPR019734">
    <property type="entry name" value="TPR_rpt"/>
</dbReference>
<proteinExistence type="predicted"/>
<dbReference type="PANTHER" id="PTHR22726">
    <property type="entry name" value="METALLOENDOPEPTIDASE OMA1"/>
    <property type="match status" value="1"/>
</dbReference>
<feature type="repeat" description="TPR" evidence="7">
    <location>
        <begin position="304"/>
        <end position="337"/>
    </location>
</feature>
<reference evidence="12" key="1">
    <citation type="submission" date="2016-10" db="EMBL/GenBank/DDBJ databases">
        <authorList>
            <person name="Varghese N."/>
            <person name="Submissions S."/>
        </authorList>
    </citation>
    <scope>NUCLEOTIDE SEQUENCE [LARGE SCALE GENOMIC DNA]</scope>
    <source>
        <strain evidence="12">DSM 28453</strain>
    </source>
</reference>
<dbReference type="AlphaFoldDB" id="A0A1I4AL02"/>
<evidence type="ECO:0000259" key="10">
    <source>
        <dbReference type="Pfam" id="PF09976"/>
    </source>
</evidence>
<dbReference type="GO" id="GO:0046872">
    <property type="term" value="F:metal ion binding"/>
    <property type="evidence" value="ECO:0007669"/>
    <property type="project" value="UniProtKB-KW"/>
</dbReference>
<dbReference type="GO" id="GO:0004222">
    <property type="term" value="F:metalloendopeptidase activity"/>
    <property type="evidence" value="ECO:0007669"/>
    <property type="project" value="InterPro"/>
</dbReference>
<dbReference type="EMBL" id="FOSZ01000001">
    <property type="protein sequence ID" value="SFK56396.1"/>
    <property type="molecule type" value="Genomic_DNA"/>
</dbReference>
<dbReference type="RefSeq" id="WP_093319619.1">
    <property type="nucleotide sequence ID" value="NZ_FOSZ01000001.1"/>
</dbReference>
<dbReference type="InterPro" id="IPR001915">
    <property type="entry name" value="Peptidase_M48"/>
</dbReference>
<evidence type="ECO:0000256" key="2">
    <source>
        <dbReference type="ARBA" id="ARBA00022670"/>
    </source>
</evidence>
<feature type="repeat" description="TPR" evidence="7">
    <location>
        <begin position="270"/>
        <end position="303"/>
    </location>
</feature>
<dbReference type="STRING" id="1280847.SAMN04488036_101412"/>
<evidence type="ECO:0000313" key="11">
    <source>
        <dbReference type="EMBL" id="SFK56396.1"/>
    </source>
</evidence>
<evidence type="ECO:0000256" key="8">
    <source>
        <dbReference type="SAM" id="SignalP"/>
    </source>
</evidence>
<dbReference type="PROSITE" id="PS50005">
    <property type="entry name" value="TPR"/>
    <property type="match status" value="2"/>
</dbReference>
<comment type="cofactor">
    <cofactor evidence="1">
        <name>Zn(2+)</name>
        <dbReference type="ChEBI" id="CHEBI:29105"/>
    </cofactor>
</comment>
<evidence type="ECO:0000256" key="5">
    <source>
        <dbReference type="ARBA" id="ARBA00022833"/>
    </source>
</evidence>
<dbReference type="GO" id="GO:0016020">
    <property type="term" value="C:membrane"/>
    <property type="evidence" value="ECO:0007669"/>
    <property type="project" value="TreeGrafter"/>
</dbReference>
<dbReference type="InterPro" id="IPR018704">
    <property type="entry name" value="SecYEG/CpoB_TPR"/>
</dbReference>
<protein>
    <submittedName>
        <fullName evidence="11">Putative Zn-dependent protease, contains TPR repeats</fullName>
    </submittedName>
</protein>
<dbReference type="InterPro" id="IPR051156">
    <property type="entry name" value="Mito/Outer_Membr_Metalloprot"/>
</dbReference>
<keyword evidence="6" id="KW-0482">Metalloprotease</keyword>
<evidence type="ECO:0000313" key="12">
    <source>
        <dbReference type="Proteomes" id="UP000198851"/>
    </source>
</evidence>
<feature type="domain" description="Ancillary SecYEG translocon subunit/Cell division coordinator CpoB TPR" evidence="10">
    <location>
        <begin position="253"/>
        <end position="332"/>
    </location>
</feature>
<name>A0A1I4AL02_9RHOB</name>
<dbReference type="Pfam" id="PF01435">
    <property type="entry name" value="Peptidase_M48"/>
    <property type="match status" value="1"/>
</dbReference>
<evidence type="ECO:0000256" key="7">
    <source>
        <dbReference type="PROSITE-ProRule" id="PRU00339"/>
    </source>
</evidence>
<dbReference type="Proteomes" id="UP000198851">
    <property type="component" value="Unassembled WGS sequence"/>
</dbReference>
<keyword evidence="2 11" id="KW-0645">Protease</keyword>
<dbReference type="Gene3D" id="3.30.2010.10">
    <property type="entry name" value="Metalloproteases ('zincins'), catalytic domain"/>
    <property type="match status" value="1"/>
</dbReference>
<evidence type="ECO:0000259" key="9">
    <source>
        <dbReference type="Pfam" id="PF01435"/>
    </source>
</evidence>
<dbReference type="OrthoDB" id="9814887at2"/>
<gene>
    <name evidence="11" type="ORF">SAMN04488036_101412</name>
</gene>
<keyword evidence="8" id="KW-0732">Signal</keyword>
<dbReference type="GO" id="GO:0051603">
    <property type="term" value="P:proteolysis involved in protein catabolic process"/>
    <property type="evidence" value="ECO:0007669"/>
    <property type="project" value="TreeGrafter"/>
</dbReference>
<dbReference type="Gene3D" id="1.25.40.10">
    <property type="entry name" value="Tetratricopeptide repeat domain"/>
    <property type="match status" value="1"/>
</dbReference>
<evidence type="ECO:0000256" key="3">
    <source>
        <dbReference type="ARBA" id="ARBA00022723"/>
    </source>
</evidence>
<dbReference type="PANTHER" id="PTHR22726:SF1">
    <property type="entry name" value="METALLOENDOPEPTIDASE OMA1, MITOCHONDRIAL"/>
    <property type="match status" value="1"/>
</dbReference>
<keyword evidence="5" id="KW-0862">Zinc</keyword>
<evidence type="ECO:0000256" key="1">
    <source>
        <dbReference type="ARBA" id="ARBA00001947"/>
    </source>
</evidence>
<feature type="chain" id="PRO_5011704886" evidence="8">
    <location>
        <begin position="27"/>
        <end position="444"/>
    </location>
</feature>
<keyword evidence="3" id="KW-0479">Metal-binding</keyword>
<dbReference type="CDD" id="cd07324">
    <property type="entry name" value="M48C_Oma1-like"/>
    <property type="match status" value="1"/>
</dbReference>
<dbReference type="SUPFAM" id="SSF48452">
    <property type="entry name" value="TPR-like"/>
    <property type="match status" value="1"/>
</dbReference>
<evidence type="ECO:0000256" key="6">
    <source>
        <dbReference type="ARBA" id="ARBA00023049"/>
    </source>
</evidence>